<dbReference type="AlphaFoldDB" id="A0A080WNK3"/>
<dbReference type="InParanoid" id="A0A080WNK3"/>
<evidence type="ECO:0000256" key="1">
    <source>
        <dbReference type="SAM" id="Phobius"/>
    </source>
</evidence>
<evidence type="ECO:0000313" key="2">
    <source>
        <dbReference type="EMBL" id="KFL62437.1"/>
    </source>
</evidence>
<evidence type="ECO:0000313" key="3">
    <source>
        <dbReference type="Proteomes" id="UP000008864"/>
    </source>
</evidence>
<dbReference type="HOGENOM" id="CLU_1797839_0_0_1"/>
<reference evidence="3" key="1">
    <citation type="journal article" date="2012" name="MBio">
        <title>Comparative genome analysis of Trichophyton rubrum and related dermatophytes reveals candidate genes involved in infection.</title>
        <authorList>
            <person name="Martinez D.A."/>
            <person name="Oliver B.G."/>
            <person name="Graeser Y."/>
            <person name="Goldberg J.M."/>
            <person name="Li W."/>
            <person name="Martinez-Rossi N.M."/>
            <person name="Monod M."/>
            <person name="Shelest E."/>
            <person name="Barton R.C."/>
            <person name="Birch E."/>
            <person name="Brakhage A.A."/>
            <person name="Chen Z."/>
            <person name="Gurr S.J."/>
            <person name="Heiman D."/>
            <person name="Heitman J."/>
            <person name="Kosti I."/>
            <person name="Rossi A."/>
            <person name="Saif S."/>
            <person name="Samalova M."/>
            <person name="Saunders C.W."/>
            <person name="Shea T."/>
            <person name="Summerbell R.C."/>
            <person name="Xu J."/>
            <person name="Young S."/>
            <person name="Zeng Q."/>
            <person name="Birren B.W."/>
            <person name="Cuomo C.A."/>
            <person name="White T.C."/>
        </authorList>
    </citation>
    <scope>NUCLEOTIDE SEQUENCE [LARGE SCALE GENOMIC DNA]</scope>
    <source>
        <strain evidence="3">ATCC MYA-4607 / CBS 118892</strain>
    </source>
</reference>
<name>A0A080WNK3_TRIRC</name>
<dbReference type="VEuPathDB" id="FungiDB:TERG_12438"/>
<organism evidence="2 3">
    <name type="scientific">Trichophyton rubrum (strain ATCC MYA-4607 / CBS 118892)</name>
    <name type="common">Athlete's foot fungus</name>
    <dbReference type="NCBI Taxonomy" id="559305"/>
    <lineage>
        <taxon>Eukaryota</taxon>
        <taxon>Fungi</taxon>
        <taxon>Dikarya</taxon>
        <taxon>Ascomycota</taxon>
        <taxon>Pezizomycotina</taxon>
        <taxon>Eurotiomycetes</taxon>
        <taxon>Eurotiomycetidae</taxon>
        <taxon>Onygenales</taxon>
        <taxon>Arthrodermataceae</taxon>
        <taxon>Trichophyton</taxon>
    </lineage>
</organism>
<keyword evidence="1" id="KW-0472">Membrane</keyword>
<proteinExistence type="predicted"/>
<keyword evidence="1" id="KW-0812">Transmembrane</keyword>
<dbReference type="GeneID" id="71777631"/>
<feature type="transmembrane region" description="Helical" evidence="1">
    <location>
        <begin position="54"/>
        <end position="72"/>
    </location>
</feature>
<gene>
    <name evidence="2" type="ORF">TERG_12438</name>
</gene>
<keyword evidence="1" id="KW-1133">Transmembrane helix</keyword>
<dbReference type="Proteomes" id="UP000008864">
    <property type="component" value="Unassembled WGS sequence"/>
</dbReference>
<keyword evidence="3" id="KW-1185">Reference proteome</keyword>
<sequence length="144" mass="16131">MIDSTVLSDFSLVTLCFREIIKSTVFLSNSSSIRATLGTSWSCSRGAFRAWRTFIFLSMTLMTLWSVPVIIWEPPAAPLTKYREPSGRVMMVGQMEESGRLPGRMKFDGEGLYPKELLCPGTEKSSISLFMMMPVSGTMTRLPK</sequence>
<dbReference type="EMBL" id="GG700655">
    <property type="protein sequence ID" value="KFL62437.1"/>
    <property type="molecule type" value="Genomic_DNA"/>
</dbReference>
<protein>
    <submittedName>
        <fullName evidence="2">Uncharacterized protein</fullName>
    </submittedName>
</protein>
<dbReference type="RefSeq" id="XP_047607013.1">
    <property type="nucleotide sequence ID" value="XM_047751396.1"/>
</dbReference>
<accession>A0A080WNK3</accession>